<reference evidence="1" key="2">
    <citation type="submission" date="2025-05" db="UniProtKB">
        <authorList>
            <consortium name="EnsemblMetazoa"/>
        </authorList>
    </citation>
    <scope>IDENTIFICATION</scope>
</reference>
<dbReference type="Gene3D" id="3.30.420.10">
    <property type="entry name" value="Ribonuclease H-like superfamily/Ribonuclease H"/>
    <property type="match status" value="1"/>
</dbReference>
<accession>A0ABM5J3P9</accession>
<proteinExistence type="predicted"/>
<dbReference type="RefSeq" id="XP_044313446.1">
    <property type="nucleotide sequence ID" value="XM_044457511.1"/>
</dbReference>
<keyword evidence="2" id="KW-1185">Reference proteome</keyword>
<dbReference type="GeneID" id="123037367"/>
<protein>
    <recommendedName>
        <fullName evidence="3">Histone-lysine N-methyltransferase SETMAR-like</fullName>
    </recommendedName>
</protein>
<organism evidence="1 2">
    <name type="scientific">Drosophila rhopaloa</name>
    <name type="common">Fruit fly</name>
    <dbReference type="NCBI Taxonomy" id="1041015"/>
    <lineage>
        <taxon>Eukaryota</taxon>
        <taxon>Metazoa</taxon>
        <taxon>Ecdysozoa</taxon>
        <taxon>Arthropoda</taxon>
        <taxon>Hexapoda</taxon>
        <taxon>Insecta</taxon>
        <taxon>Pterygota</taxon>
        <taxon>Neoptera</taxon>
        <taxon>Endopterygota</taxon>
        <taxon>Diptera</taxon>
        <taxon>Brachycera</taxon>
        <taxon>Muscomorpha</taxon>
        <taxon>Ephydroidea</taxon>
        <taxon>Drosophilidae</taxon>
        <taxon>Drosophila</taxon>
        <taxon>Sophophora</taxon>
    </lineage>
</organism>
<dbReference type="Pfam" id="PF01359">
    <property type="entry name" value="Transposase_1"/>
    <property type="match status" value="1"/>
</dbReference>
<sequence length="184" mass="21109">MDKPVGGRPVTTNTDQIMENIEIDRHRSRDIAEEIEVSHQTVLNHLQKAGYKKKAGSDGRKMDHIRQLSKTVAKPGLTAKKVLLCVWWDWKGIIHYELLSYGQTLNSTIYCEQLDRLKLAIVQSDQNSNRKGVVFHQDNARPHTSLMTRQKLRELGWEILSHPPYGPDKAPSDCSCLWRMPLLV</sequence>
<dbReference type="EnsemblMetazoa" id="XM_044457511.1">
    <property type="protein sequence ID" value="XP_044313446.1"/>
    <property type="gene ID" value="LOC123037367"/>
</dbReference>
<name>A0ABM5J3P9_DRORH</name>
<evidence type="ECO:0000313" key="2">
    <source>
        <dbReference type="Proteomes" id="UP001652680"/>
    </source>
</evidence>
<dbReference type="PANTHER" id="PTHR46060:SF2">
    <property type="entry name" value="HISTONE-LYSINE N-METHYLTRANSFERASE SETMAR"/>
    <property type="match status" value="1"/>
</dbReference>
<dbReference type="Proteomes" id="UP001652680">
    <property type="component" value="Unassembled WGS sequence"/>
</dbReference>
<dbReference type="InterPro" id="IPR036397">
    <property type="entry name" value="RNaseH_sf"/>
</dbReference>
<dbReference type="InterPro" id="IPR001888">
    <property type="entry name" value="Transposase_1"/>
</dbReference>
<dbReference type="PANTHER" id="PTHR46060">
    <property type="entry name" value="MARINER MOS1 TRANSPOSASE-LIKE PROTEIN"/>
    <property type="match status" value="1"/>
</dbReference>
<dbReference type="InterPro" id="IPR052709">
    <property type="entry name" value="Transposase-MT_Hybrid"/>
</dbReference>
<evidence type="ECO:0008006" key="3">
    <source>
        <dbReference type="Google" id="ProtNLM"/>
    </source>
</evidence>
<evidence type="ECO:0000313" key="1">
    <source>
        <dbReference type="EnsemblMetazoa" id="XP_044313446.1"/>
    </source>
</evidence>
<reference evidence="2" key="1">
    <citation type="journal article" date="2021" name="Elife">
        <title>Highly contiguous assemblies of 101 drosophilid genomes.</title>
        <authorList>
            <person name="Kim B.Y."/>
            <person name="Wang J.R."/>
            <person name="Miller D.E."/>
            <person name="Barmina O."/>
            <person name="Delaney E."/>
            <person name="Thompson A."/>
            <person name="Comeault A.A."/>
            <person name="Peede D."/>
            <person name="D'Agostino E.R."/>
            <person name="Pelaez J."/>
            <person name="Aguilar J.M."/>
            <person name="Haji D."/>
            <person name="Matsunaga T."/>
            <person name="Armstrong E.E."/>
            <person name="Zych M."/>
            <person name="Ogawa Y."/>
            <person name="Stamenkovic-Radak M."/>
            <person name="Jelic M."/>
            <person name="Veselinovic M.S."/>
            <person name="Tanaskovic M."/>
            <person name="Eric P."/>
            <person name="Gao J.J."/>
            <person name="Katoh T.K."/>
            <person name="Toda M.J."/>
            <person name="Watabe H."/>
            <person name="Watada M."/>
            <person name="Davis J.S."/>
            <person name="Moyle L.C."/>
            <person name="Manoli G."/>
            <person name="Bertolini E."/>
            <person name="Kostal V."/>
            <person name="Hawley R.S."/>
            <person name="Takahashi A."/>
            <person name="Jones C.D."/>
            <person name="Price D.K."/>
            <person name="Whiteman N."/>
            <person name="Kopp A."/>
            <person name="Matute D.R."/>
            <person name="Petrov D.A."/>
        </authorList>
    </citation>
    <scope>NUCLEOTIDE SEQUENCE [LARGE SCALE GENOMIC DNA]</scope>
</reference>